<accession>A0A494Y5Y7</accession>
<evidence type="ECO:0000313" key="3">
    <source>
        <dbReference type="EMBL" id="RKP58090.1"/>
    </source>
</evidence>
<dbReference type="InterPro" id="IPR011008">
    <property type="entry name" value="Dimeric_a/b-barrel"/>
</dbReference>
<feature type="domain" description="YCII-related" evidence="2">
    <location>
        <begin position="1"/>
        <end position="103"/>
    </location>
</feature>
<reference evidence="3 4" key="1">
    <citation type="submission" date="2018-10" db="EMBL/GenBank/DDBJ databases">
        <title>Cohnella sp. M2MS4P-1, whole genome shotgun sequence.</title>
        <authorList>
            <person name="Tuo L."/>
        </authorList>
    </citation>
    <scope>NUCLEOTIDE SEQUENCE [LARGE SCALE GENOMIC DNA]</scope>
    <source>
        <strain evidence="3 4">M2MS4P-1</strain>
    </source>
</reference>
<dbReference type="AlphaFoldDB" id="A0A494Y5Y7"/>
<dbReference type="Gene3D" id="3.30.70.1060">
    <property type="entry name" value="Dimeric alpha+beta barrel"/>
    <property type="match status" value="1"/>
</dbReference>
<evidence type="ECO:0000313" key="4">
    <source>
        <dbReference type="Proteomes" id="UP000282076"/>
    </source>
</evidence>
<dbReference type="EMBL" id="RBZM01000001">
    <property type="protein sequence ID" value="RKP58090.1"/>
    <property type="molecule type" value="Genomic_DNA"/>
</dbReference>
<dbReference type="Pfam" id="PF03795">
    <property type="entry name" value="YCII"/>
    <property type="match status" value="1"/>
</dbReference>
<dbReference type="SUPFAM" id="SSF54909">
    <property type="entry name" value="Dimeric alpha+beta barrel"/>
    <property type="match status" value="1"/>
</dbReference>
<comment type="similarity">
    <text evidence="1">Belongs to the YciI family.</text>
</comment>
<organism evidence="3 4">
    <name type="scientific">Cohnella endophytica</name>
    <dbReference type="NCBI Taxonomy" id="2419778"/>
    <lineage>
        <taxon>Bacteria</taxon>
        <taxon>Bacillati</taxon>
        <taxon>Bacillota</taxon>
        <taxon>Bacilli</taxon>
        <taxon>Bacillales</taxon>
        <taxon>Paenibacillaceae</taxon>
        <taxon>Cohnella</taxon>
    </lineage>
</organism>
<proteinExistence type="inferred from homology"/>
<dbReference type="PANTHER" id="PTHR35174:SF4">
    <property type="entry name" value="BLL7163 PROTEIN"/>
    <property type="match status" value="1"/>
</dbReference>
<dbReference type="InterPro" id="IPR005545">
    <property type="entry name" value="YCII"/>
</dbReference>
<comment type="caution">
    <text evidence="3">The sequence shown here is derived from an EMBL/GenBank/DDBJ whole genome shotgun (WGS) entry which is preliminary data.</text>
</comment>
<evidence type="ECO:0000259" key="2">
    <source>
        <dbReference type="Pfam" id="PF03795"/>
    </source>
</evidence>
<dbReference type="RefSeq" id="WP_120973863.1">
    <property type="nucleotide sequence ID" value="NZ_RBZM01000001.1"/>
</dbReference>
<name>A0A494Y5Y7_9BACL</name>
<protein>
    <submittedName>
        <fullName evidence="3">YciI family protein</fullName>
    </submittedName>
</protein>
<evidence type="ECO:0000256" key="1">
    <source>
        <dbReference type="ARBA" id="ARBA00007689"/>
    </source>
</evidence>
<sequence>MRYLLMVKAGKHAEAGVMPSRELVDAMSEYNERLAQAGVLLAAEGLQPSASGIRIAYPMPGDHPVVTVGPFLEDKKLVAGYTLIDVGSEEEAVEWALRMPDPSGYGEGEIELRQLKSK</sequence>
<dbReference type="PANTHER" id="PTHR35174">
    <property type="entry name" value="BLL7171 PROTEIN-RELATED"/>
    <property type="match status" value="1"/>
</dbReference>
<gene>
    <name evidence="3" type="ORF">D7Z26_00880</name>
</gene>
<dbReference type="OrthoDB" id="9795306at2"/>
<dbReference type="Proteomes" id="UP000282076">
    <property type="component" value="Unassembled WGS sequence"/>
</dbReference>
<keyword evidence="4" id="KW-1185">Reference proteome</keyword>